<evidence type="ECO:0000313" key="4">
    <source>
        <dbReference type="EMBL" id="MFD2541812.1"/>
    </source>
</evidence>
<comment type="caution">
    <text evidence="4">The sequence shown here is derived from an EMBL/GenBank/DDBJ whole genome shotgun (WGS) entry which is preliminary data.</text>
</comment>
<reference evidence="5" key="1">
    <citation type="journal article" date="2019" name="Int. J. Syst. Evol. Microbiol.">
        <title>The Global Catalogue of Microorganisms (GCM) 10K type strain sequencing project: providing services to taxonomists for standard genome sequencing and annotation.</title>
        <authorList>
            <consortium name="The Broad Institute Genomics Platform"/>
            <consortium name="The Broad Institute Genome Sequencing Center for Infectious Disease"/>
            <person name="Wu L."/>
            <person name="Ma J."/>
        </authorList>
    </citation>
    <scope>NUCLEOTIDE SEQUENCE [LARGE SCALE GENOMIC DNA]</scope>
    <source>
        <strain evidence="5">KCTC 42808</strain>
    </source>
</reference>
<evidence type="ECO:0000313" key="5">
    <source>
        <dbReference type="Proteomes" id="UP001597467"/>
    </source>
</evidence>
<evidence type="ECO:0000259" key="3">
    <source>
        <dbReference type="Pfam" id="PF18962"/>
    </source>
</evidence>
<accession>A0ABW5K2F3</accession>
<dbReference type="InterPro" id="IPR026444">
    <property type="entry name" value="Secre_tail"/>
</dbReference>
<feature type="signal peptide" evidence="2">
    <location>
        <begin position="1"/>
        <end position="20"/>
    </location>
</feature>
<evidence type="ECO:0000256" key="1">
    <source>
        <dbReference type="ARBA" id="ARBA00022729"/>
    </source>
</evidence>
<gene>
    <name evidence="4" type="ORF">ACFSSB_05720</name>
</gene>
<feature type="domain" description="Secretion system C-terminal sorting" evidence="3">
    <location>
        <begin position="217"/>
        <end position="284"/>
    </location>
</feature>
<sequence length="286" mass="30248">MKKNYILFFMIGLFTLSLKAQVIITQSNDPVSVADGGVACWSQPPTGTGEYRENSFLRAYNLADYSITGDFEITSVEYGQGAADDGKIITCNVYTASSDDLTTATLTLIGSATHTSAAADDLSLVSVALSATIPSGTTAIAFEVLAGDSGTNTGETFFPGINTGGENDDSYLKAVDCGITSPTTATSIGFPDNQYVMNVVGNLLSVEEFSLDTSVSVYPNPTKNILHLDVSNHVTIKSIELYNVIGKQVLKTNNTTSLDLSNLESGVYLLKVATDLGSITKKVIRS</sequence>
<evidence type="ECO:0000256" key="2">
    <source>
        <dbReference type="SAM" id="SignalP"/>
    </source>
</evidence>
<dbReference type="EMBL" id="JBHULM010000007">
    <property type="protein sequence ID" value="MFD2541812.1"/>
    <property type="molecule type" value="Genomic_DNA"/>
</dbReference>
<dbReference type="RefSeq" id="WP_379901925.1">
    <property type="nucleotide sequence ID" value="NZ_JBHULM010000007.1"/>
</dbReference>
<keyword evidence="1 2" id="KW-0732">Signal</keyword>
<dbReference type="Proteomes" id="UP001597467">
    <property type="component" value="Unassembled WGS sequence"/>
</dbReference>
<dbReference type="NCBIfam" id="TIGR04183">
    <property type="entry name" value="Por_Secre_tail"/>
    <property type="match status" value="1"/>
</dbReference>
<feature type="chain" id="PRO_5047463071" evidence="2">
    <location>
        <begin position="21"/>
        <end position="286"/>
    </location>
</feature>
<proteinExistence type="predicted"/>
<keyword evidence="5" id="KW-1185">Reference proteome</keyword>
<name>A0ABW5K2F3_9FLAO</name>
<protein>
    <submittedName>
        <fullName evidence="4">T9SS type A sorting domain-containing protein</fullName>
    </submittedName>
</protein>
<dbReference type="Pfam" id="PF18962">
    <property type="entry name" value="Por_Secre_tail"/>
    <property type="match status" value="1"/>
</dbReference>
<organism evidence="4 5">
    <name type="scientific">Lacinutrix gracilariae</name>
    <dbReference type="NCBI Taxonomy" id="1747198"/>
    <lineage>
        <taxon>Bacteria</taxon>
        <taxon>Pseudomonadati</taxon>
        <taxon>Bacteroidota</taxon>
        <taxon>Flavobacteriia</taxon>
        <taxon>Flavobacteriales</taxon>
        <taxon>Flavobacteriaceae</taxon>
        <taxon>Lacinutrix</taxon>
    </lineage>
</organism>